<organism evidence="1 2">
    <name type="scientific">Citrus unshiu</name>
    <name type="common">Satsuma mandarin</name>
    <name type="synonym">Citrus nobilis var. unshiu</name>
    <dbReference type="NCBI Taxonomy" id="55188"/>
    <lineage>
        <taxon>Eukaryota</taxon>
        <taxon>Viridiplantae</taxon>
        <taxon>Streptophyta</taxon>
        <taxon>Embryophyta</taxon>
        <taxon>Tracheophyta</taxon>
        <taxon>Spermatophyta</taxon>
        <taxon>Magnoliopsida</taxon>
        <taxon>eudicotyledons</taxon>
        <taxon>Gunneridae</taxon>
        <taxon>Pentapetalae</taxon>
        <taxon>rosids</taxon>
        <taxon>malvids</taxon>
        <taxon>Sapindales</taxon>
        <taxon>Rutaceae</taxon>
        <taxon>Aurantioideae</taxon>
        <taxon>Citrus</taxon>
    </lineage>
</organism>
<gene>
    <name evidence="1" type="ORF">CUMW_205810</name>
</gene>
<dbReference type="EMBL" id="BDQV01000251">
    <property type="protein sequence ID" value="GAY60921.1"/>
    <property type="molecule type" value="Genomic_DNA"/>
</dbReference>
<comment type="caution">
    <text evidence="1">The sequence shown here is derived from an EMBL/GenBank/DDBJ whole genome shotgun (WGS) entry which is preliminary data.</text>
</comment>
<name>A0A2H5Q8Q8_CITUN</name>
<evidence type="ECO:0000313" key="1">
    <source>
        <dbReference type="EMBL" id="GAY60921.1"/>
    </source>
</evidence>
<proteinExistence type="predicted"/>
<sequence>MTGVESSKKAEKRAKKQQQALFVAATRKENVRLTINSHENVETSTYSTNNGKRKRGPTALAVIRDHTPLLVEFNERGQPVGVNSGKYATFARVAAREHVPIVIKDWRLVPSKTKEDLWSLIKKKKCSDPTKITRVDVWLEGHRKKNGEPANEAVGRRMEKVVEYQEIDNNPNENIDIRNDVVAKAYGSEKRGRVRARGFGVTPTAENLHNRSTQKVRELESQLHTQSQRVEILEQKFEQMTAFILKQSQQGSGTMHENLELENASCQLLHWYSDDLVEVVAEGKVASTDPKARVHHVPLGRDCWKVWVESITFDKEDVELYKMTDEARIIN</sequence>
<evidence type="ECO:0000313" key="2">
    <source>
        <dbReference type="Proteomes" id="UP000236630"/>
    </source>
</evidence>
<dbReference type="PANTHER" id="PTHR33018">
    <property type="entry name" value="OS10G0338966 PROTEIN-RELATED"/>
    <property type="match status" value="1"/>
</dbReference>
<accession>A0A2H5Q8Q8</accession>
<reference evidence="1 2" key="1">
    <citation type="journal article" date="2017" name="Front. Genet.">
        <title>Draft sequencing of the heterozygous diploid genome of Satsuma (Citrus unshiu Marc.) using a hybrid assembly approach.</title>
        <authorList>
            <person name="Shimizu T."/>
            <person name="Tanizawa Y."/>
            <person name="Mochizuki T."/>
            <person name="Nagasaki H."/>
            <person name="Yoshioka T."/>
            <person name="Toyoda A."/>
            <person name="Fujiyama A."/>
            <person name="Kaminuma E."/>
            <person name="Nakamura Y."/>
        </authorList>
    </citation>
    <scope>NUCLEOTIDE SEQUENCE [LARGE SCALE GENOMIC DNA]</scope>
    <source>
        <strain evidence="2">cv. Miyagawa wase</strain>
    </source>
</reference>
<dbReference type="AlphaFoldDB" id="A0A2H5Q8Q8"/>
<dbReference type="PANTHER" id="PTHR33018:SF34">
    <property type="entry name" value="OS02G0472350 PROTEIN"/>
    <property type="match status" value="1"/>
</dbReference>
<dbReference type="Proteomes" id="UP000236630">
    <property type="component" value="Unassembled WGS sequence"/>
</dbReference>
<protein>
    <submittedName>
        <fullName evidence="1">Uncharacterized protein</fullName>
    </submittedName>
</protein>
<keyword evidence="2" id="KW-1185">Reference proteome</keyword>